<dbReference type="GO" id="GO:0005886">
    <property type="term" value="C:plasma membrane"/>
    <property type="evidence" value="ECO:0007669"/>
    <property type="project" value="UniProtKB-SubCell"/>
</dbReference>
<dbReference type="Gene3D" id="3.40.50.300">
    <property type="entry name" value="P-loop containing nucleotide triphosphate hydrolases"/>
    <property type="match status" value="1"/>
</dbReference>
<dbReference type="GO" id="GO:0005524">
    <property type="term" value="F:ATP binding"/>
    <property type="evidence" value="ECO:0007669"/>
    <property type="project" value="UniProtKB-KW"/>
</dbReference>
<evidence type="ECO:0000256" key="1">
    <source>
        <dbReference type="ARBA" id="ARBA00004429"/>
    </source>
</evidence>
<evidence type="ECO:0000256" key="2">
    <source>
        <dbReference type="ARBA" id="ARBA00022519"/>
    </source>
</evidence>
<dbReference type="PROSITE" id="PS00211">
    <property type="entry name" value="ABC_TRANSPORTER_1"/>
    <property type="match status" value="1"/>
</dbReference>
<dbReference type="Gene3D" id="1.20.1560.10">
    <property type="entry name" value="ABC transporter type 1, transmembrane domain"/>
    <property type="match status" value="1"/>
</dbReference>
<feature type="domain" description="ABC transmembrane type-1" evidence="12">
    <location>
        <begin position="57"/>
        <end position="331"/>
    </location>
</feature>
<name>A0A7T0KE96_9CORY</name>
<dbReference type="Pfam" id="PF00664">
    <property type="entry name" value="ABC_membrane"/>
    <property type="match status" value="1"/>
</dbReference>
<dbReference type="AlphaFoldDB" id="A0A7T0KE96"/>
<accession>A0A7T0KE96</accession>
<keyword evidence="4" id="KW-0547">Nucleotide-binding</keyword>
<evidence type="ECO:0000256" key="8">
    <source>
        <dbReference type="ARBA" id="ARBA00023136"/>
    </source>
</evidence>
<evidence type="ECO:0000313" key="14">
    <source>
        <dbReference type="Proteomes" id="UP000594681"/>
    </source>
</evidence>
<dbReference type="CDD" id="cd07346">
    <property type="entry name" value="ABC_6TM_exporters"/>
    <property type="match status" value="1"/>
</dbReference>
<dbReference type="PANTHER" id="PTHR24221:SF654">
    <property type="entry name" value="ATP-BINDING CASSETTE SUB-FAMILY B MEMBER 6"/>
    <property type="match status" value="1"/>
</dbReference>
<sequence length="583" mass="62108">MTLQSHKDTRGGTALREQSSLAQLPAENSGRAKHKAGQQALRRLLGPVQPIVYGAQFLALVSSILAVAPYVVLVSLGDALLLGETQRVKVIVQWLITAFLLQLGLYFVALLVSHLADVKLVGVNRRKIIASLSRAPLSWFSQSNSGKVRKAVEDDTLTLHTLIAHAPVEQVAAIVTPAALLVYAFIVDWRLGLLSVASVPVYFAIQAFSMKDMGTKTAQLDDYLGAVSATAVEFAEGISVVKAFGTVGKAHGRYQEAAQRFADFYYEWVRPLLRLSALSESLVALPVVLLINVGAGSALVHAGTVTVPQLVATTLIALVIPGTIQTVGMMMWSYQLAGNAALRLEEVMSIKPLPEGSFELADAPNLPVQFHNVSFSYPSGARVLQNFSATLHPGTVTALIGPSGSGKSTAATMLARFQDPDEGAITIGGVDIRQLSFASLYRTVAFVLQDPHLLQLSIRDNIRLARPAVTDEEVWAAAEAAHIAQDIRALPAGLDTVVGAGVSLSGGQQQRISIARAVLADAPILILDEATTAADPDCEAEIQAALNVLVRGKTVLVIAHKPESIRGVDQIIELDVQKESTDD</sequence>
<keyword evidence="8 10" id="KW-0472">Membrane</keyword>
<dbReference type="GO" id="GO:0140359">
    <property type="term" value="F:ABC-type transporter activity"/>
    <property type="evidence" value="ECO:0007669"/>
    <property type="project" value="InterPro"/>
</dbReference>
<dbReference type="InterPro" id="IPR011527">
    <property type="entry name" value="ABC1_TM_dom"/>
</dbReference>
<evidence type="ECO:0000256" key="10">
    <source>
        <dbReference type="SAM" id="Phobius"/>
    </source>
</evidence>
<gene>
    <name evidence="13" type="ORF">G7Y31_10920</name>
</gene>
<evidence type="ECO:0000259" key="12">
    <source>
        <dbReference type="PROSITE" id="PS50929"/>
    </source>
</evidence>
<feature type="transmembrane region" description="Helical" evidence="10">
    <location>
        <begin position="91"/>
        <end position="116"/>
    </location>
</feature>
<reference evidence="13 14" key="1">
    <citation type="submission" date="2020-11" db="EMBL/GenBank/DDBJ databases">
        <title>Corynebacterium sp. ZJ-599.</title>
        <authorList>
            <person name="Zhou J."/>
        </authorList>
    </citation>
    <scope>NUCLEOTIDE SEQUENCE [LARGE SCALE GENOMIC DNA]</scope>
    <source>
        <strain evidence="13 14">ZJ-599</strain>
    </source>
</reference>
<evidence type="ECO:0000313" key="13">
    <source>
        <dbReference type="EMBL" id="QPK78997.1"/>
    </source>
</evidence>
<evidence type="ECO:0000256" key="4">
    <source>
        <dbReference type="ARBA" id="ARBA00022741"/>
    </source>
</evidence>
<dbReference type="KEGG" id="cliz:G7Y31_10920"/>
<comment type="similarity">
    <text evidence="9">Belongs to the ABC transporter superfamily. Siderophore-Fe(3+) uptake transporter (SIUT) (TC 3.A.1.21) family.</text>
</comment>
<dbReference type="Pfam" id="PF00005">
    <property type="entry name" value="ABC_tran"/>
    <property type="match status" value="1"/>
</dbReference>
<keyword evidence="14" id="KW-1185">Reference proteome</keyword>
<organism evidence="13 14">
    <name type="scientific">Corynebacterium lizhenjunii</name>
    <dbReference type="NCBI Taxonomy" id="2709394"/>
    <lineage>
        <taxon>Bacteria</taxon>
        <taxon>Bacillati</taxon>
        <taxon>Actinomycetota</taxon>
        <taxon>Actinomycetes</taxon>
        <taxon>Mycobacteriales</taxon>
        <taxon>Corynebacteriaceae</taxon>
        <taxon>Corynebacterium</taxon>
    </lineage>
</organism>
<proteinExistence type="inferred from homology"/>
<dbReference type="InterPro" id="IPR003593">
    <property type="entry name" value="AAA+_ATPase"/>
</dbReference>
<keyword evidence="7 10" id="KW-1133">Transmembrane helix</keyword>
<dbReference type="PROSITE" id="PS50893">
    <property type="entry name" value="ABC_TRANSPORTER_2"/>
    <property type="match status" value="1"/>
</dbReference>
<dbReference type="SUPFAM" id="SSF90123">
    <property type="entry name" value="ABC transporter transmembrane region"/>
    <property type="match status" value="1"/>
</dbReference>
<dbReference type="InterPro" id="IPR036640">
    <property type="entry name" value="ABC1_TM_sf"/>
</dbReference>
<keyword evidence="2" id="KW-1003">Cell membrane</keyword>
<feature type="transmembrane region" description="Helical" evidence="10">
    <location>
        <begin position="51"/>
        <end position="71"/>
    </location>
</feature>
<feature type="domain" description="ABC transporter" evidence="11">
    <location>
        <begin position="368"/>
        <end position="580"/>
    </location>
</feature>
<dbReference type="InterPro" id="IPR039421">
    <property type="entry name" value="Type_1_exporter"/>
</dbReference>
<dbReference type="RefSeq" id="WP_165010568.1">
    <property type="nucleotide sequence ID" value="NZ_CP064954.1"/>
</dbReference>
<evidence type="ECO:0000259" key="11">
    <source>
        <dbReference type="PROSITE" id="PS50893"/>
    </source>
</evidence>
<dbReference type="InterPro" id="IPR027417">
    <property type="entry name" value="P-loop_NTPase"/>
</dbReference>
<dbReference type="GO" id="GO:0016887">
    <property type="term" value="F:ATP hydrolysis activity"/>
    <property type="evidence" value="ECO:0007669"/>
    <property type="project" value="InterPro"/>
</dbReference>
<dbReference type="EMBL" id="CP064954">
    <property type="protein sequence ID" value="QPK78997.1"/>
    <property type="molecule type" value="Genomic_DNA"/>
</dbReference>
<keyword evidence="3 10" id="KW-0812">Transmembrane</keyword>
<protein>
    <submittedName>
        <fullName evidence="13">ABC transporter ATP-binding protein</fullName>
    </submittedName>
</protein>
<evidence type="ECO:0000256" key="6">
    <source>
        <dbReference type="ARBA" id="ARBA00022967"/>
    </source>
</evidence>
<keyword evidence="5 13" id="KW-0067">ATP-binding</keyword>
<dbReference type="SMART" id="SM00382">
    <property type="entry name" value="AAA"/>
    <property type="match status" value="1"/>
</dbReference>
<evidence type="ECO:0000256" key="5">
    <source>
        <dbReference type="ARBA" id="ARBA00022840"/>
    </source>
</evidence>
<keyword evidence="6" id="KW-1278">Translocase</keyword>
<comment type="subcellular location">
    <subcellularLocation>
        <location evidence="1">Cell inner membrane</location>
        <topology evidence="1">Multi-pass membrane protein</topology>
    </subcellularLocation>
</comment>
<dbReference type="InterPro" id="IPR017871">
    <property type="entry name" value="ABC_transporter-like_CS"/>
</dbReference>
<dbReference type="Proteomes" id="UP000594681">
    <property type="component" value="Chromosome"/>
</dbReference>
<dbReference type="PANTHER" id="PTHR24221">
    <property type="entry name" value="ATP-BINDING CASSETTE SUB-FAMILY B"/>
    <property type="match status" value="1"/>
</dbReference>
<keyword evidence="2" id="KW-0997">Cell inner membrane</keyword>
<dbReference type="InterPro" id="IPR003439">
    <property type="entry name" value="ABC_transporter-like_ATP-bd"/>
</dbReference>
<feature type="transmembrane region" description="Helical" evidence="10">
    <location>
        <begin position="310"/>
        <end position="334"/>
    </location>
</feature>
<feature type="transmembrane region" description="Helical" evidence="10">
    <location>
        <begin position="282"/>
        <end position="304"/>
    </location>
</feature>
<dbReference type="SUPFAM" id="SSF52540">
    <property type="entry name" value="P-loop containing nucleoside triphosphate hydrolases"/>
    <property type="match status" value="1"/>
</dbReference>
<dbReference type="PROSITE" id="PS50929">
    <property type="entry name" value="ABC_TM1F"/>
    <property type="match status" value="1"/>
</dbReference>
<evidence type="ECO:0000256" key="3">
    <source>
        <dbReference type="ARBA" id="ARBA00022692"/>
    </source>
</evidence>
<evidence type="ECO:0000256" key="9">
    <source>
        <dbReference type="ARBA" id="ARBA00023455"/>
    </source>
</evidence>
<evidence type="ECO:0000256" key="7">
    <source>
        <dbReference type="ARBA" id="ARBA00022989"/>
    </source>
</evidence>